<gene>
    <name evidence="4" type="ORF">CSUI_008619</name>
</gene>
<feature type="domain" description="PIPK" evidence="3">
    <location>
        <begin position="698"/>
        <end position="1104"/>
    </location>
</feature>
<dbReference type="InterPro" id="IPR002498">
    <property type="entry name" value="PInositol-4-P-4/5-kinase_core"/>
</dbReference>
<dbReference type="GO" id="GO:0005524">
    <property type="term" value="F:ATP binding"/>
    <property type="evidence" value="ECO:0007669"/>
    <property type="project" value="UniProtKB-UniRule"/>
</dbReference>
<feature type="compositionally biased region" description="Polar residues" evidence="2">
    <location>
        <begin position="393"/>
        <end position="404"/>
    </location>
</feature>
<dbReference type="InterPro" id="IPR023610">
    <property type="entry name" value="PInositol-4/5-P-5/4-kinase"/>
</dbReference>
<feature type="compositionally biased region" description="Low complexity" evidence="2">
    <location>
        <begin position="531"/>
        <end position="545"/>
    </location>
</feature>
<proteinExistence type="predicted"/>
<dbReference type="Proteomes" id="UP000221165">
    <property type="component" value="Unassembled WGS sequence"/>
</dbReference>
<organism evidence="4 5">
    <name type="scientific">Cystoisospora suis</name>
    <dbReference type="NCBI Taxonomy" id="483139"/>
    <lineage>
        <taxon>Eukaryota</taxon>
        <taxon>Sar</taxon>
        <taxon>Alveolata</taxon>
        <taxon>Apicomplexa</taxon>
        <taxon>Conoidasida</taxon>
        <taxon>Coccidia</taxon>
        <taxon>Eucoccidiorida</taxon>
        <taxon>Eimeriorina</taxon>
        <taxon>Sarcocystidae</taxon>
        <taxon>Cystoisospora</taxon>
    </lineage>
</organism>
<keyword evidence="1 4" id="KW-0418">Kinase</keyword>
<dbReference type="GeneID" id="94431957"/>
<name>A0A2C6K8C8_9APIC</name>
<feature type="region of interest" description="Disordered" evidence="2">
    <location>
        <begin position="872"/>
        <end position="993"/>
    </location>
</feature>
<keyword evidence="5" id="KW-1185">Reference proteome</keyword>
<feature type="compositionally biased region" description="Polar residues" evidence="2">
    <location>
        <begin position="959"/>
        <end position="974"/>
    </location>
</feature>
<dbReference type="VEuPathDB" id="ToxoDB:CSUI_008619"/>
<dbReference type="GO" id="GO:0016308">
    <property type="term" value="F:1-phosphatidylinositol-4-phosphate 5-kinase activity"/>
    <property type="evidence" value="ECO:0007669"/>
    <property type="project" value="TreeGrafter"/>
</dbReference>
<evidence type="ECO:0000256" key="2">
    <source>
        <dbReference type="SAM" id="MobiDB-lite"/>
    </source>
</evidence>
<dbReference type="Gene3D" id="3.30.800.10">
    <property type="entry name" value="Phosphatidylinositol Phosphate Kinase II Beta"/>
    <property type="match status" value="1"/>
</dbReference>
<feature type="compositionally biased region" description="Basic and acidic residues" evidence="2">
    <location>
        <begin position="74"/>
        <end position="92"/>
    </location>
</feature>
<feature type="region of interest" description="Disordered" evidence="2">
    <location>
        <begin position="1005"/>
        <end position="1041"/>
    </location>
</feature>
<protein>
    <submittedName>
        <fullName evidence="4">Phosphatidylinositol-4-phosphate 5-kinase</fullName>
    </submittedName>
</protein>
<sequence length="1104" mass="115499">MPLTVTSLASPTAHRQHHLFEATYQRYLDAFNAHAYAKSPRRNEGSRNVAAKPPVSALALPGGTGASEPGTRAVDGEAAAREERDEEGRDLPGDGSSGSVPPPRVSGGLTSGGVVQEREGTLPLLSVQGAGLGRGAEIFGRELRTHKNGRDAVGSGSLSLESDSPTVTYAEEVACWAAQIKLTLTTSDSAEVESARLAFLRQTRSLLVKQLMLPWKEFVADVLPQFLREVHDARFRITGAIMDNVWKLRDQLEAATGVAAAPNANPPGVRCFGEELSSRPRPALPPESGSVCLGESVPNKGPGHCNGTFSFPTRGVHEGDKGGDPGSSGCSVSLSRTATQQLQSGGEGAREGAVSSKAMKQSGGSGSQNSVRLVGSGRGHETGVGVRAADVTGISTREPASTRCSLDLRSEDAAEAPRSPLPASGGARSGEAMAPLGTGRASKGGSVEFASASQLQPIGEDRVLASSASNSFSVSRAGSGEDTAEEGGRFGGVIRSKVGPSISSGTPVGVVTHMEHPGPGPYVRGGGAEGSGCDTSSSGTSGLSGVSATHVALDKAHSSNNTSTSVASSASAHVSVSQGSSASCVPTKKSEPFPPAGHHHAASKGGQSLIFTEQFSSDRSTAQAIGNLSQYESEGGTRVYGSSADFGEPPLHMGVTRMSPVGPAAEALEDFAWSNMTVGGGKGGGAGRSKSLTSKAPRAFGLVKMDALHPTKGLWGRGGGKKRDEEELNANLDFLLEEPLLLPVRQFHFCCYPQLPRTFFCVFDDLAPDTFECARELAGVTEQDYRSSVCRTDFSFIEFESNSKSGQFFLFSHDGKYLIKTISQREVKQVLKILPAYIDHLLTNPNSLLTRLFGLHRVEIYKRYDLEEEAPGGVSQEVEWSSRRSHTGGTDSQLDPRREDTSRTVTDRGSSGGSRRRPTIGSGGRHVSVAVPPEGASSGVTREFENDPVVSADGGGSGTASQSDFTRGGSSDSLACSWMPDESTAGDMASSDAVTGGKTMHLLLPSRTSAGVETSRTTGQAKATSRDSQRSSLSETRHTEYSVAEVACDPQLLREDKERSDRELFGSALNFCSTQLHAGEMSALYASDEGRSASLRAPSDPGSD</sequence>
<dbReference type="PANTHER" id="PTHR23086:SF8">
    <property type="entry name" value="PHOSPHATIDYLINOSITOL 5-PHOSPHATE 4-KINASE, ISOFORM A"/>
    <property type="match status" value="1"/>
</dbReference>
<dbReference type="OrthoDB" id="2129491at2759"/>
<feature type="compositionally biased region" description="Basic and acidic residues" evidence="2">
    <location>
        <begin position="894"/>
        <end position="906"/>
    </location>
</feature>
<feature type="compositionally biased region" description="Polar residues" evidence="2">
    <location>
        <begin position="328"/>
        <end position="344"/>
    </location>
</feature>
<evidence type="ECO:0000313" key="5">
    <source>
        <dbReference type="Proteomes" id="UP000221165"/>
    </source>
</evidence>
<feature type="non-terminal residue" evidence="4">
    <location>
        <position position="1104"/>
    </location>
</feature>
<feature type="region of interest" description="Disordered" evidence="2">
    <location>
        <begin position="304"/>
        <end position="444"/>
    </location>
</feature>
<reference evidence="4 5" key="1">
    <citation type="journal article" date="2017" name="Int. J. Parasitol.">
        <title>The genome of the protozoan parasite Cystoisospora suis and a reverse vaccinology approach to identify vaccine candidates.</title>
        <authorList>
            <person name="Palmieri N."/>
            <person name="Shrestha A."/>
            <person name="Ruttkowski B."/>
            <person name="Beck T."/>
            <person name="Vogl C."/>
            <person name="Tomley F."/>
            <person name="Blake D.P."/>
            <person name="Joachim A."/>
        </authorList>
    </citation>
    <scope>NUCLEOTIDE SEQUENCE [LARGE SCALE GENOMIC DNA]</scope>
    <source>
        <strain evidence="4 5">Wien I</strain>
    </source>
</reference>
<dbReference type="Pfam" id="PF01504">
    <property type="entry name" value="PIP5K"/>
    <property type="match status" value="1"/>
</dbReference>
<feature type="region of interest" description="Disordered" evidence="2">
    <location>
        <begin position="472"/>
        <end position="545"/>
    </location>
</feature>
<evidence type="ECO:0000256" key="1">
    <source>
        <dbReference type="PROSITE-ProRule" id="PRU00781"/>
    </source>
</evidence>
<evidence type="ECO:0000313" key="4">
    <source>
        <dbReference type="EMBL" id="PHJ17560.1"/>
    </source>
</evidence>
<dbReference type="AlphaFoldDB" id="A0A2C6K8C8"/>
<accession>A0A2C6K8C8</accession>
<dbReference type="RefSeq" id="XP_067919279.1">
    <property type="nucleotide sequence ID" value="XM_068068746.1"/>
</dbReference>
<dbReference type="PANTHER" id="PTHR23086">
    <property type="entry name" value="PHOSPHATIDYLINOSITOL-4-PHOSPHATE 5-KINASE"/>
    <property type="match status" value="1"/>
</dbReference>
<evidence type="ECO:0000259" key="3">
    <source>
        <dbReference type="PROSITE" id="PS51455"/>
    </source>
</evidence>
<dbReference type="EMBL" id="MIGC01004880">
    <property type="protein sequence ID" value="PHJ17560.1"/>
    <property type="molecule type" value="Genomic_DNA"/>
</dbReference>
<keyword evidence="1" id="KW-0547">Nucleotide-binding</keyword>
<feature type="region of interest" description="Disordered" evidence="2">
    <location>
        <begin position="54"/>
        <end position="113"/>
    </location>
</feature>
<feature type="compositionally biased region" description="Polar residues" evidence="2">
    <location>
        <begin position="1006"/>
        <end position="1023"/>
    </location>
</feature>
<dbReference type="GO" id="GO:0005886">
    <property type="term" value="C:plasma membrane"/>
    <property type="evidence" value="ECO:0007669"/>
    <property type="project" value="TreeGrafter"/>
</dbReference>
<dbReference type="InterPro" id="IPR027484">
    <property type="entry name" value="PInositol-4-P-5-kinase_N"/>
</dbReference>
<dbReference type="SMART" id="SM00330">
    <property type="entry name" value="PIPKc"/>
    <property type="match status" value="1"/>
</dbReference>
<comment type="caution">
    <text evidence="4">The sequence shown here is derived from an EMBL/GenBank/DDBJ whole genome shotgun (WGS) entry which is preliminary data.</text>
</comment>
<feature type="compositionally biased region" description="Basic and acidic residues" evidence="2">
    <location>
        <begin position="1024"/>
        <end position="1040"/>
    </location>
</feature>
<dbReference type="GO" id="GO:0046854">
    <property type="term" value="P:phosphatidylinositol phosphate biosynthetic process"/>
    <property type="evidence" value="ECO:0007669"/>
    <property type="project" value="TreeGrafter"/>
</dbReference>
<dbReference type="PROSITE" id="PS51455">
    <property type="entry name" value="PIPK"/>
    <property type="match status" value="1"/>
</dbReference>
<keyword evidence="1" id="KW-0067">ATP-binding</keyword>
<keyword evidence="1" id="KW-0808">Transferase</keyword>
<feature type="region of interest" description="Disordered" evidence="2">
    <location>
        <begin position="580"/>
        <end position="606"/>
    </location>
</feature>
<dbReference type="SUPFAM" id="SSF56104">
    <property type="entry name" value="SAICAR synthase-like"/>
    <property type="match status" value="1"/>
</dbReference>